<dbReference type="InterPro" id="IPR036415">
    <property type="entry name" value="Lamin_tail_dom_sf"/>
</dbReference>
<keyword evidence="3 6" id="KW-0175">Coiled coil</keyword>
<dbReference type="GO" id="GO:0005200">
    <property type="term" value="F:structural constituent of cytoskeleton"/>
    <property type="evidence" value="ECO:0007669"/>
    <property type="project" value="TreeGrafter"/>
</dbReference>
<keyword evidence="11" id="KW-1185">Reference proteome</keyword>
<feature type="compositionally biased region" description="Basic residues" evidence="7">
    <location>
        <begin position="1"/>
        <end position="17"/>
    </location>
</feature>
<evidence type="ECO:0000313" key="10">
    <source>
        <dbReference type="EMBL" id="ESO89619.1"/>
    </source>
</evidence>
<dbReference type="Pfam" id="PF00038">
    <property type="entry name" value="Filament"/>
    <property type="match status" value="1"/>
</dbReference>
<dbReference type="Proteomes" id="UP000030746">
    <property type="component" value="Unassembled WGS sequence"/>
</dbReference>
<evidence type="ECO:0000256" key="1">
    <source>
        <dbReference type="ARBA" id="ARBA00004123"/>
    </source>
</evidence>
<dbReference type="Gene3D" id="1.20.5.1160">
    <property type="entry name" value="Vasodilator-stimulated phosphoprotein"/>
    <property type="match status" value="1"/>
</dbReference>
<dbReference type="Gene3D" id="2.60.40.1260">
    <property type="entry name" value="Lamin Tail domain"/>
    <property type="match status" value="1"/>
</dbReference>
<dbReference type="KEGG" id="lgi:LOTGIDRAFT_179001"/>
<dbReference type="Pfam" id="PF00932">
    <property type="entry name" value="LTD"/>
    <property type="match status" value="1"/>
</dbReference>
<evidence type="ECO:0000256" key="2">
    <source>
        <dbReference type="ARBA" id="ARBA00022754"/>
    </source>
</evidence>
<dbReference type="OrthoDB" id="102442at2759"/>
<gene>
    <name evidence="10" type="ORF">LOTGIDRAFT_179001</name>
</gene>
<dbReference type="GO" id="GO:0090435">
    <property type="term" value="P:protein localization to nuclear envelope"/>
    <property type="evidence" value="ECO:0007669"/>
    <property type="project" value="TreeGrafter"/>
</dbReference>
<dbReference type="GO" id="GO:0006998">
    <property type="term" value="P:nuclear envelope organization"/>
    <property type="evidence" value="ECO:0007669"/>
    <property type="project" value="TreeGrafter"/>
</dbReference>
<dbReference type="Gene3D" id="1.20.5.500">
    <property type="entry name" value="Single helix bin"/>
    <property type="match status" value="1"/>
</dbReference>
<dbReference type="AlphaFoldDB" id="V4BLM0"/>
<dbReference type="CTD" id="20244309"/>
<evidence type="ECO:0000256" key="6">
    <source>
        <dbReference type="SAM" id="Coils"/>
    </source>
</evidence>
<dbReference type="RefSeq" id="XP_009059675.1">
    <property type="nucleotide sequence ID" value="XM_009061427.1"/>
</dbReference>
<evidence type="ECO:0000256" key="4">
    <source>
        <dbReference type="ARBA" id="ARBA00023242"/>
    </source>
</evidence>
<name>V4BLM0_LOTGI</name>
<dbReference type="HOGENOM" id="CLU_012560_9_2_1"/>
<comment type="similarity">
    <text evidence="5">Belongs to the intermediate filament family.</text>
</comment>
<feature type="region of interest" description="Disordered" evidence="7">
    <location>
        <begin position="400"/>
        <end position="455"/>
    </location>
</feature>
<dbReference type="PANTHER" id="PTHR45721">
    <property type="entry name" value="LAMIN DM0-RELATED"/>
    <property type="match status" value="1"/>
</dbReference>
<feature type="region of interest" description="Disordered" evidence="7">
    <location>
        <begin position="1"/>
        <end position="48"/>
    </location>
</feature>
<feature type="coiled-coil region" evidence="6">
    <location>
        <begin position="256"/>
        <end position="340"/>
    </location>
</feature>
<evidence type="ECO:0000256" key="3">
    <source>
        <dbReference type="ARBA" id="ARBA00023054"/>
    </source>
</evidence>
<reference evidence="10 11" key="1">
    <citation type="journal article" date="2013" name="Nature">
        <title>Insights into bilaterian evolution from three spiralian genomes.</title>
        <authorList>
            <person name="Simakov O."/>
            <person name="Marletaz F."/>
            <person name="Cho S.J."/>
            <person name="Edsinger-Gonzales E."/>
            <person name="Havlak P."/>
            <person name="Hellsten U."/>
            <person name="Kuo D.H."/>
            <person name="Larsson T."/>
            <person name="Lv J."/>
            <person name="Arendt D."/>
            <person name="Savage R."/>
            <person name="Osoegawa K."/>
            <person name="de Jong P."/>
            <person name="Grimwood J."/>
            <person name="Chapman J.A."/>
            <person name="Shapiro H."/>
            <person name="Aerts A."/>
            <person name="Otillar R.P."/>
            <person name="Terry A.Y."/>
            <person name="Boore J.L."/>
            <person name="Grigoriev I.V."/>
            <person name="Lindberg D.R."/>
            <person name="Seaver E.C."/>
            <person name="Weisblat D.A."/>
            <person name="Putnam N.H."/>
            <person name="Rokhsar D.S."/>
        </authorList>
    </citation>
    <scope>NUCLEOTIDE SEQUENCE [LARGE SCALE GENOMIC DNA]</scope>
</reference>
<dbReference type="STRING" id="225164.V4BLM0"/>
<dbReference type="InterPro" id="IPR018039">
    <property type="entry name" value="IF_conserved"/>
</dbReference>
<dbReference type="InterPro" id="IPR001322">
    <property type="entry name" value="Lamin_tail_dom"/>
</dbReference>
<keyword evidence="2 5" id="KW-0403">Intermediate filament</keyword>
<dbReference type="GO" id="GO:0031507">
    <property type="term" value="P:heterochromatin formation"/>
    <property type="evidence" value="ECO:0007669"/>
    <property type="project" value="TreeGrafter"/>
</dbReference>
<proteinExistence type="inferred from homology"/>
<dbReference type="PROSITE" id="PS51841">
    <property type="entry name" value="LTD"/>
    <property type="match status" value="1"/>
</dbReference>
<dbReference type="OMA" id="DDPPITY"/>
<evidence type="ECO:0000259" key="8">
    <source>
        <dbReference type="PROSITE" id="PS51841"/>
    </source>
</evidence>
<keyword evidence="4" id="KW-0539">Nucleus</keyword>
<evidence type="ECO:0000256" key="5">
    <source>
        <dbReference type="RuleBase" id="RU000685"/>
    </source>
</evidence>
<protein>
    <submittedName>
        <fullName evidence="10">Uncharacterized protein</fullName>
    </submittedName>
</protein>
<dbReference type="SUPFAM" id="SSF64593">
    <property type="entry name" value="Intermediate filament protein, coiled coil region"/>
    <property type="match status" value="2"/>
</dbReference>
<evidence type="ECO:0000313" key="11">
    <source>
        <dbReference type="Proteomes" id="UP000030746"/>
    </source>
</evidence>
<dbReference type="InterPro" id="IPR039008">
    <property type="entry name" value="IF_rod_dom"/>
</dbReference>
<dbReference type="SMART" id="SM01391">
    <property type="entry name" value="Filament"/>
    <property type="match status" value="1"/>
</dbReference>
<comment type="subcellular location">
    <subcellularLocation>
        <location evidence="1">Nucleus</location>
    </subcellularLocation>
</comment>
<feature type="domain" description="LTD" evidence="8">
    <location>
        <begin position="418"/>
        <end position="558"/>
    </location>
</feature>
<organism evidence="10 11">
    <name type="scientific">Lottia gigantea</name>
    <name type="common">Giant owl limpet</name>
    <dbReference type="NCBI Taxonomy" id="225164"/>
    <lineage>
        <taxon>Eukaryota</taxon>
        <taxon>Metazoa</taxon>
        <taxon>Spiralia</taxon>
        <taxon>Lophotrochozoa</taxon>
        <taxon>Mollusca</taxon>
        <taxon>Gastropoda</taxon>
        <taxon>Patellogastropoda</taxon>
        <taxon>Lottioidea</taxon>
        <taxon>Lottiidae</taxon>
        <taxon>Lottia</taxon>
    </lineage>
</organism>
<dbReference type="EMBL" id="KB202567">
    <property type="protein sequence ID" value="ESO89619.1"/>
    <property type="molecule type" value="Genomic_DNA"/>
</dbReference>
<dbReference type="GO" id="GO:0051664">
    <property type="term" value="P:nuclear pore localization"/>
    <property type="evidence" value="ECO:0007669"/>
    <property type="project" value="TreeGrafter"/>
</dbReference>
<dbReference type="SUPFAM" id="SSF74853">
    <property type="entry name" value="Lamin A/C globular tail domain"/>
    <property type="match status" value="1"/>
</dbReference>
<evidence type="ECO:0000256" key="7">
    <source>
        <dbReference type="SAM" id="MobiDB-lite"/>
    </source>
</evidence>
<dbReference type="PANTHER" id="PTHR45721:SF11">
    <property type="entry name" value="LAMIN DM0-RELATED"/>
    <property type="match status" value="1"/>
</dbReference>
<sequence>METTKTKKVTKTTHRRTGGGDTSSTSSPRRRERPPSPARISRHEEQQELQGLNDRLAAYIDRVRFLENENNRLNIQVRTTEDITKREVSKVKDLFEGELNDARRLLDETAKEKARLQLEMTKYKNNYEDVAGKLARKDRDLKAAEKRILEIEVTLTDLRGRAEDAESQRKHFEKENNKLRAEISALERQFAAIKKELEDETLKRVDLENRVQSVKEELSFKTQVYESELEETRCRTTTEISQIDGVMQDEYAARLADALREIREEHETNLMSVKNELEMLYQTKLGDLQNQVDRSGSSAGSAWEELRLSRQKLDDVSSELAKLKSENAGYDARIRELEGQMVRERDMYMSRLESKDIELAHIRGELDAQLKEYAELLEIKIKLDREIMAYRKLLEGEEERLNMSQEFSSPRRSTGGASTSLLSRSSKGTKRRRVESEEHTEQFSSHSSVTEQGKIGLEADGDGKFIKISNLTDEDIHVGNWKIDHKAGSDEVTYKFHRNLILKANADMTVWSSDQEVTHDPPTDLVMKNKQWGSDKDSETVLLDNEGKERQKENCAIM</sequence>
<accession>V4BLM0</accession>
<dbReference type="GO" id="GO:0005652">
    <property type="term" value="C:nuclear lamina"/>
    <property type="evidence" value="ECO:0007669"/>
    <property type="project" value="TreeGrafter"/>
</dbReference>
<dbReference type="GeneID" id="20244309"/>
<feature type="domain" description="IF rod" evidence="9">
    <location>
        <begin position="45"/>
        <end position="401"/>
    </location>
</feature>
<evidence type="ECO:0000259" key="9">
    <source>
        <dbReference type="PROSITE" id="PS51842"/>
    </source>
</evidence>
<feature type="compositionally biased region" description="Polar residues" evidence="7">
    <location>
        <begin position="442"/>
        <end position="451"/>
    </location>
</feature>
<feature type="compositionally biased region" description="Polar residues" evidence="7">
    <location>
        <begin position="402"/>
        <end position="426"/>
    </location>
</feature>
<dbReference type="GO" id="GO:0007097">
    <property type="term" value="P:nuclear migration"/>
    <property type="evidence" value="ECO:0007669"/>
    <property type="project" value="TreeGrafter"/>
</dbReference>
<dbReference type="GO" id="GO:0005882">
    <property type="term" value="C:intermediate filament"/>
    <property type="evidence" value="ECO:0007669"/>
    <property type="project" value="UniProtKB-KW"/>
</dbReference>
<dbReference type="Gene3D" id="1.20.5.170">
    <property type="match status" value="1"/>
</dbReference>
<dbReference type="PROSITE" id="PS00226">
    <property type="entry name" value="IF_ROD_1"/>
    <property type="match status" value="1"/>
</dbReference>
<dbReference type="PROSITE" id="PS51842">
    <property type="entry name" value="IF_ROD_2"/>
    <property type="match status" value="1"/>
</dbReference>
<dbReference type="SUPFAM" id="SSF57997">
    <property type="entry name" value="Tropomyosin"/>
    <property type="match status" value="1"/>
</dbReference>